<feature type="transmembrane region" description="Helical" evidence="1">
    <location>
        <begin position="38"/>
        <end position="58"/>
    </location>
</feature>
<feature type="transmembrane region" description="Helical" evidence="1">
    <location>
        <begin position="133"/>
        <end position="151"/>
    </location>
</feature>
<dbReference type="RefSeq" id="WP_344913378.1">
    <property type="nucleotide sequence ID" value="NZ_BAAAYO010000012.1"/>
</dbReference>
<dbReference type="EMBL" id="JBHMAG010000020">
    <property type="protein sequence ID" value="MFB9756046.1"/>
    <property type="molecule type" value="Genomic_DNA"/>
</dbReference>
<feature type="transmembrane region" description="Helical" evidence="1">
    <location>
        <begin position="12"/>
        <end position="32"/>
    </location>
</feature>
<keyword evidence="1" id="KW-1133">Transmembrane helix</keyword>
<feature type="transmembrane region" description="Helical" evidence="1">
    <location>
        <begin position="106"/>
        <end position="124"/>
    </location>
</feature>
<gene>
    <name evidence="2" type="ORF">ACFFNY_31100</name>
</gene>
<keyword evidence="1" id="KW-0472">Membrane</keyword>
<keyword evidence="3" id="KW-1185">Reference proteome</keyword>
<name>A0ABV5W657_9BACL</name>
<organism evidence="2 3">
    <name type="scientific">Paenibacillus hodogayensis</name>
    <dbReference type="NCBI Taxonomy" id="279208"/>
    <lineage>
        <taxon>Bacteria</taxon>
        <taxon>Bacillati</taxon>
        <taxon>Bacillota</taxon>
        <taxon>Bacilli</taxon>
        <taxon>Bacillales</taxon>
        <taxon>Paenibacillaceae</taxon>
        <taxon>Paenibacillus</taxon>
    </lineage>
</organism>
<comment type="caution">
    <text evidence="2">The sequence shown here is derived from an EMBL/GenBank/DDBJ whole genome shotgun (WGS) entry which is preliminary data.</text>
</comment>
<feature type="transmembrane region" description="Helical" evidence="1">
    <location>
        <begin position="157"/>
        <end position="177"/>
    </location>
</feature>
<reference evidence="2 3" key="1">
    <citation type="submission" date="2024-09" db="EMBL/GenBank/DDBJ databases">
        <authorList>
            <person name="Sun Q."/>
            <person name="Mori K."/>
        </authorList>
    </citation>
    <scope>NUCLEOTIDE SEQUENCE [LARGE SCALE GENOMIC DNA]</scope>
    <source>
        <strain evidence="2 3">JCM 12520</strain>
    </source>
</reference>
<sequence>MNLNAGKPYWAIPYLYIWGIQWMASSLLYYWWMLDPAGTIRAVLPWVALALSAAVAFARRRNKPQGAPAGGSAPTWRNVAIAGLCAAVVLALFLAVLLYAGVNASPLLYAELFRAFALAAFYAYTGWRFGRELVFLGIWLIALLVVVAGWYAGYAPIVLGVSEGASLIACAFILQLWRKTAGTLSLTAGSPGAGRN</sequence>
<keyword evidence="1" id="KW-0812">Transmembrane</keyword>
<dbReference type="Proteomes" id="UP001589619">
    <property type="component" value="Unassembled WGS sequence"/>
</dbReference>
<accession>A0ABV5W657</accession>
<evidence type="ECO:0000313" key="3">
    <source>
        <dbReference type="Proteomes" id="UP001589619"/>
    </source>
</evidence>
<evidence type="ECO:0000256" key="1">
    <source>
        <dbReference type="SAM" id="Phobius"/>
    </source>
</evidence>
<protein>
    <submittedName>
        <fullName evidence="2">Uncharacterized protein</fullName>
    </submittedName>
</protein>
<evidence type="ECO:0000313" key="2">
    <source>
        <dbReference type="EMBL" id="MFB9756046.1"/>
    </source>
</evidence>
<feature type="transmembrane region" description="Helical" evidence="1">
    <location>
        <begin position="79"/>
        <end position="100"/>
    </location>
</feature>
<proteinExistence type="predicted"/>